<protein>
    <submittedName>
        <fullName evidence="1">Uncharacterized protein</fullName>
    </submittedName>
</protein>
<sequence>MFRSFPPIARAKMFVMWDSSLATIIVELAIERGPQGPYLRVLTCNARIGYADAYVEYGGILGDTFNSLLRQRISSRIRRIVSGQICSRLPSIVNEKINSRLVSLPKAIAASQLFNMLIGALMGGLGGPMPTAQYVGLTE</sequence>
<evidence type="ECO:0000313" key="2">
    <source>
        <dbReference type="Proteomes" id="UP000054047"/>
    </source>
</evidence>
<dbReference type="PANTHER" id="PTHR10504">
    <property type="entry name" value="BACTERICIDAL PERMEABILITY-INCREASING BPI PROTEIN-RELATED"/>
    <property type="match status" value="1"/>
</dbReference>
<dbReference type="SUPFAM" id="SSF55394">
    <property type="entry name" value="Bactericidal permeability-increasing protein, BPI"/>
    <property type="match status" value="1"/>
</dbReference>
<dbReference type="GO" id="GO:0008289">
    <property type="term" value="F:lipid binding"/>
    <property type="evidence" value="ECO:0007669"/>
    <property type="project" value="InterPro"/>
</dbReference>
<evidence type="ECO:0000313" key="1">
    <source>
        <dbReference type="EMBL" id="KIH58651.1"/>
    </source>
</evidence>
<organism evidence="1 2">
    <name type="scientific">Ancylostoma duodenale</name>
    <dbReference type="NCBI Taxonomy" id="51022"/>
    <lineage>
        <taxon>Eukaryota</taxon>
        <taxon>Metazoa</taxon>
        <taxon>Ecdysozoa</taxon>
        <taxon>Nematoda</taxon>
        <taxon>Chromadorea</taxon>
        <taxon>Rhabditida</taxon>
        <taxon>Rhabditina</taxon>
        <taxon>Rhabditomorpha</taxon>
        <taxon>Strongyloidea</taxon>
        <taxon>Ancylostomatidae</taxon>
        <taxon>Ancylostomatinae</taxon>
        <taxon>Ancylostoma</taxon>
    </lineage>
</organism>
<dbReference type="AlphaFoldDB" id="A0A0C2GNS9"/>
<dbReference type="Gene3D" id="3.15.10.10">
    <property type="entry name" value="Bactericidal permeability-increasing protein, domain 1"/>
    <property type="match status" value="1"/>
</dbReference>
<keyword evidence="2" id="KW-1185">Reference proteome</keyword>
<dbReference type="GO" id="GO:0005615">
    <property type="term" value="C:extracellular space"/>
    <property type="evidence" value="ECO:0007669"/>
    <property type="project" value="TreeGrafter"/>
</dbReference>
<name>A0A0C2GNS9_9BILA</name>
<dbReference type="OrthoDB" id="5858277at2759"/>
<dbReference type="PANTHER" id="PTHR10504:SF144">
    <property type="entry name" value="BPI1 DOMAIN-CONTAINING PROTEIN"/>
    <property type="match status" value="1"/>
</dbReference>
<accession>A0A0C2GNS9</accession>
<dbReference type="InterPro" id="IPR017943">
    <property type="entry name" value="Bactericidal_perm-incr_a/b_dom"/>
</dbReference>
<proteinExistence type="predicted"/>
<dbReference type="InterPro" id="IPR032942">
    <property type="entry name" value="BPI/LBP/Plunc"/>
</dbReference>
<reference evidence="1 2" key="1">
    <citation type="submission" date="2013-12" db="EMBL/GenBank/DDBJ databases">
        <title>Draft genome of the parsitic nematode Ancylostoma duodenale.</title>
        <authorList>
            <person name="Mitreva M."/>
        </authorList>
    </citation>
    <scope>NUCLEOTIDE SEQUENCE [LARGE SCALE GENOMIC DNA]</scope>
    <source>
        <strain evidence="1 2">Zhejiang</strain>
    </source>
</reference>
<gene>
    <name evidence="1" type="ORF">ANCDUO_11138</name>
</gene>
<dbReference type="Proteomes" id="UP000054047">
    <property type="component" value="Unassembled WGS sequence"/>
</dbReference>
<dbReference type="EMBL" id="KN732862">
    <property type="protein sequence ID" value="KIH58651.1"/>
    <property type="molecule type" value="Genomic_DNA"/>
</dbReference>